<accession>A0ACC1N754</accession>
<evidence type="ECO:0000313" key="1">
    <source>
        <dbReference type="EMBL" id="KAJ2974920.1"/>
    </source>
</evidence>
<protein>
    <submittedName>
        <fullName evidence="1">Uncharacterized protein</fullName>
    </submittedName>
</protein>
<evidence type="ECO:0000313" key="2">
    <source>
        <dbReference type="Proteomes" id="UP001143856"/>
    </source>
</evidence>
<comment type="caution">
    <text evidence="1">The sequence shown here is derived from an EMBL/GenBank/DDBJ whole genome shotgun (WGS) entry which is preliminary data.</text>
</comment>
<sequence length="148" mass="15357">MKPALYAAAAAAFSATTVTSHATFQDLWYGASCARLPLSNSPVQDVTSSAIACNAGTSPVAGKCSVAAGATVTVEMHQQPGDRKCTNEAIGGDHHGPVQVYMALVTDAAKADGSSASWFKIFANTWAKNPSGPNDPIGHRTWRLPVAR</sequence>
<dbReference type="EMBL" id="JAPDGR010002629">
    <property type="protein sequence ID" value="KAJ2974920.1"/>
    <property type="molecule type" value="Genomic_DNA"/>
</dbReference>
<keyword evidence="2" id="KW-1185">Reference proteome</keyword>
<proteinExistence type="predicted"/>
<gene>
    <name evidence="1" type="ORF">NUW58_g8504</name>
</gene>
<organism evidence="1 2">
    <name type="scientific">Xylaria curta</name>
    <dbReference type="NCBI Taxonomy" id="42375"/>
    <lineage>
        <taxon>Eukaryota</taxon>
        <taxon>Fungi</taxon>
        <taxon>Dikarya</taxon>
        <taxon>Ascomycota</taxon>
        <taxon>Pezizomycotina</taxon>
        <taxon>Sordariomycetes</taxon>
        <taxon>Xylariomycetidae</taxon>
        <taxon>Xylariales</taxon>
        <taxon>Xylariaceae</taxon>
        <taxon>Xylaria</taxon>
    </lineage>
</organism>
<reference evidence="1" key="1">
    <citation type="submission" date="2022-10" db="EMBL/GenBank/DDBJ databases">
        <title>Genome Sequence of Xylaria curta.</title>
        <authorList>
            <person name="Buettner E."/>
        </authorList>
    </citation>
    <scope>NUCLEOTIDE SEQUENCE</scope>
    <source>
        <strain evidence="1">Babe10</strain>
    </source>
</reference>
<dbReference type="Proteomes" id="UP001143856">
    <property type="component" value="Unassembled WGS sequence"/>
</dbReference>
<name>A0ACC1N754_9PEZI</name>